<keyword evidence="1" id="KW-0732">Signal</keyword>
<feature type="domain" description="Laminin G" evidence="2">
    <location>
        <begin position="34"/>
        <end position="210"/>
    </location>
</feature>
<dbReference type="AlphaFoldDB" id="A0A0D2X3V7"/>
<evidence type="ECO:0000256" key="1">
    <source>
        <dbReference type="SAM" id="SignalP"/>
    </source>
</evidence>
<accession>A0A0D2X3V7</accession>
<dbReference type="InParanoid" id="A0A0D2X3V7"/>
<dbReference type="OrthoDB" id="10011303at2759"/>
<dbReference type="Gene3D" id="2.60.120.200">
    <property type="match status" value="2"/>
</dbReference>
<evidence type="ECO:0000259" key="2">
    <source>
        <dbReference type="PROSITE" id="PS50025"/>
    </source>
</evidence>
<gene>
    <name evidence="3" type="ORF">CAOG_005515</name>
</gene>
<dbReference type="PhylomeDB" id="A0A0D2X3V7"/>
<keyword evidence="4" id="KW-1185">Reference proteome</keyword>
<evidence type="ECO:0000313" key="4">
    <source>
        <dbReference type="Proteomes" id="UP000008743"/>
    </source>
</evidence>
<dbReference type="PROSITE" id="PS50025">
    <property type="entry name" value="LAM_G_DOMAIN"/>
    <property type="match status" value="2"/>
</dbReference>
<dbReference type="InterPro" id="IPR013320">
    <property type="entry name" value="ConA-like_dom_sf"/>
</dbReference>
<dbReference type="Proteomes" id="UP000008743">
    <property type="component" value="Unassembled WGS sequence"/>
</dbReference>
<dbReference type="InterPro" id="IPR001791">
    <property type="entry name" value="Laminin_G"/>
</dbReference>
<dbReference type="PANTHER" id="PTHR15036">
    <property type="entry name" value="PIKACHURIN-LIKE PROTEIN"/>
    <property type="match status" value="1"/>
</dbReference>
<dbReference type="CDD" id="cd00110">
    <property type="entry name" value="LamG"/>
    <property type="match status" value="1"/>
</dbReference>
<dbReference type="SMART" id="SM00282">
    <property type="entry name" value="LamG"/>
    <property type="match status" value="2"/>
</dbReference>
<organism evidence="3 4">
    <name type="scientific">Capsaspora owczarzaki (strain ATCC 30864)</name>
    <dbReference type="NCBI Taxonomy" id="595528"/>
    <lineage>
        <taxon>Eukaryota</taxon>
        <taxon>Filasterea</taxon>
        <taxon>Capsaspora</taxon>
    </lineage>
</organism>
<feature type="signal peptide" evidence="1">
    <location>
        <begin position="1"/>
        <end position="19"/>
    </location>
</feature>
<dbReference type="EMBL" id="KE346368">
    <property type="protein sequence ID" value="KJE94979.1"/>
    <property type="molecule type" value="Genomic_DNA"/>
</dbReference>
<sequence length="400" mass="42746">MKTITVLFVGAFIFALASATPVCPPERTSPYFFGASGFIAKQGALAVEPNGDTSLRSIEFKLRLRDTPAVLTEQILAYGHHTYYFDEFAIFLQWDGANLALGGWFNAGYVGIVTFAGTGNPLLDHALHTFKATFDVAGVVTLFLDDVIIQSGSILSPPSTLSTININGPLLIGGTATYNAFDGCISDVRVNGVDQVLNTGYITPVALEGCVFPEVRGFDGAGYVKYYPQTGAEHDAGVTDIRIEFHPNPAYADGLILYESGLQYAFALELVGGHLRLFIKGGGASNLVLVSANIFQTDRWFTVEITRDGQQVRMRISNPSLGFLEDLVGTVQTGPLTYTVDSRLYVGGHSDPLGGLVGVTAANSFRGCLRNLIANGGPLDFSDSIEEVGVNTSPTCSFPI</sequence>
<evidence type="ECO:0000313" key="3">
    <source>
        <dbReference type="EMBL" id="KJE94979.1"/>
    </source>
</evidence>
<dbReference type="InterPro" id="IPR050372">
    <property type="entry name" value="Neurexin-related_CASP"/>
</dbReference>
<feature type="domain" description="Laminin G" evidence="2">
    <location>
        <begin position="213"/>
        <end position="396"/>
    </location>
</feature>
<dbReference type="SUPFAM" id="SSF49899">
    <property type="entry name" value="Concanavalin A-like lectins/glucanases"/>
    <property type="match status" value="2"/>
</dbReference>
<proteinExistence type="predicted"/>
<dbReference type="GO" id="GO:0016020">
    <property type="term" value="C:membrane"/>
    <property type="evidence" value="ECO:0007669"/>
    <property type="project" value="UniProtKB-SubCell"/>
</dbReference>
<protein>
    <recommendedName>
        <fullName evidence="2">Laminin G domain-containing protein</fullName>
    </recommendedName>
</protein>
<feature type="chain" id="PRO_5002254864" description="Laminin G domain-containing protein" evidence="1">
    <location>
        <begin position="20"/>
        <end position="400"/>
    </location>
</feature>
<dbReference type="STRING" id="595528.A0A0D2X3V7"/>
<reference evidence="4" key="1">
    <citation type="submission" date="2011-02" db="EMBL/GenBank/DDBJ databases">
        <title>The Genome Sequence of Capsaspora owczarzaki ATCC 30864.</title>
        <authorList>
            <person name="Russ C."/>
            <person name="Cuomo C."/>
            <person name="Burger G."/>
            <person name="Gray M.W."/>
            <person name="Holland P.W.H."/>
            <person name="King N."/>
            <person name="Lang F.B.F."/>
            <person name="Roger A.J."/>
            <person name="Ruiz-Trillo I."/>
            <person name="Young S.K."/>
            <person name="Zeng Q."/>
            <person name="Gargeya S."/>
            <person name="Alvarado L."/>
            <person name="Berlin A."/>
            <person name="Chapman S.B."/>
            <person name="Chen Z."/>
            <person name="Freedman E."/>
            <person name="Gellesch M."/>
            <person name="Goldberg J."/>
            <person name="Griggs A."/>
            <person name="Gujja S."/>
            <person name="Heilman E."/>
            <person name="Heiman D."/>
            <person name="Howarth C."/>
            <person name="Mehta T."/>
            <person name="Neiman D."/>
            <person name="Pearson M."/>
            <person name="Roberts A."/>
            <person name="Saif S."/>
            <person name="Shea T."/>
            <person name="Shenoy N."/>
            <person name="Sisk P."/>
            <person name="Stolte C."/>
            <person name="Sykes S."/>
            <person name="White J."/>
            <person name="Yandava C."/>
            <person name="Haas B."/>
            <person name="Nusbaum C."/>
            <person name="Birren B."/>
        </authorList>
    </citation>
    <scope>NUCLEOTIDE SEQUENCE</scope>
    <source>
        <strain evidence="4">ATCC 30864</strain>
    </source>
</reference>
<name>A0A0D2X3V7_CAPO3</name>
<dbReference type="Pfam" id="PF02210">
    <property type="entry name" value="Laminin_G_2"/>
    <property type="match status" value="2"/>
</dbReference>
<dbReference type="PANTHER" id="PTHR15036:SF85">
    <property type="entry name" value="SP2353, ISOFORM A"/>
    <property type="match status" value="1"/>
</dbReference>
<dbReference type="RefSeq" id="XP_004346188.1">
    <property type="nucleotide sequence ID" value="XM_004346138.2"/>
</dbReference>